<name>A0A517L101_9PEZI</name>
<evidence type="ECO:0000313" key="2">
    <source>
        <dbReference type="Proteomes" id="UP000316270"/>
    </source>
</evidence>
<organism evidence="1 2">
    <name type="scientific">Venturia effusa</name>
    <dbReference type="NCBI Taxonomy" id="50376"/>
    <lineage>
        <taxon>Eukaryota</taxon>
        <taxon>Fungi</taxon>
        <taxon>Dikarya</taxon>
        <taxon>Ascomycota</taxon>
        <taxon>Pezizomycotina</taxon>
        <taxon>Dothideomycetes</taxon>
        <taxon>Pleosporomycetidae</taxon>
        <taxon>Venturiales</taxon>
        <taxon>Venturiaceae</taxon>
        <taxon>Venturia</taxon>
    </lineage>
</organism>
<sequence>MTTKTTWVVDEDVAHGITRRFVLRKEIQTPKTRNDIKPDPYARFSMLFGPHENPLPQPHKHKRLSVLDECEEDLERTRKSKMFYEDWENKVRQSVLWEQALNSQADASCQKSLTTRHSLKNRMSEPKLKIVTSPIFTIHRPEEQDMPSPDRTTVKTGGHTALVTYGPPSPHQHSWEDARDANMNESISYFPLNTSLEPGRERIQRLFEDDLHRKGLEMTRKKHDVHHNRFQILQGFGEIRRTAVAFEYRFKRLNGRVTTLLSKHVGRMRK</sequence>
<evidence type="ECO:0000313" key="1">
    <source>
        <dbReference type="EMBL" id="QDS69309.1"/>
    </source>
</evidence>
<reference evidence="1 2" key="1">
    <citation type="submission" date="2019-07" db="EMBL/GenBank/DDBJ databases">
        <title>Finished genome of Venturia effusa.</title>
        <authorList>
            <person name="Young C.A."/>
            <person name="Cox M.P."/>
            <person name="Ganley A.R.D."/>
            <person name="David W.J."/>
        </authorList>
    </citation>
    <scope>NUCLEOTIDE SEQUENCE [LARGE SCALE GENOMIC DNA]</scope>
    <source>
        <strain evidence="2">albino</strain>
    </source>
</reference>
<keyword evidence="2" id="KW-1185">Reference proteome</keyword>
<gene>
    <name evidence="1" type="ORF">FKW77_002921</name>
</gene>
<protein>
    <submittedName>
        <fullName evidence="1">Uncharacterized protein</fullName>
    </submittedName>
</protein>
<dbReference type="OrthoDB" id="3937592at2759"/>
<accession>A0A517L101</accession>
<dbReference type="EMBL" id="CP042187">
    <property type="protein sequence ID" value="QDS69309.1"/>
    <property type="molecule type" value="Genomic_DNA"/>
</dbReference>
<proteinExistence type="predicted"/>
<dbReference type="Proteomes" id="UP000316270">
    <property type="component" value="Chromosome 3"/>
</dbReference>
<dbReference type="AlphaFoldDB" id="A0A517L101"/>